<sequence length="491" mass="55342">MAAAQPESRFADRSSSWKKLERAHESESFSTVKSKNEKASVITYQYKVDHQFNEVTQELGEMKHELSQLKLRMASASEEKLNAEEEAEASGSKAMQLLQSLEEMRKQIDESDEEHVLVELARIEAEKEYREIEARRAAEAAEFAERIQASKKTINDLNQEIARHAELQMQLDVTNLVINELQKEVDSVRADGDKLGGNDAKEQEESSWHRSLLEAAIDELAKAKEVLASVKEEGFQFMNSMDRIREELVHIAGESSKLKKLEKKAESSSAQLKSKLLKAKTKLETMRTADERTTTIASNLSASILQLETEAQSAKKEKELISEENDSIKTEVAKLEMEISSAEEKLQAVAQVLRAAKASESVALKKLKKESKKATKTRAALIPFSSTMTISKSEYGYLRKEAAKAQMVADKKVAAVRAWSEAVTDREKKALRKAELVEKEIREMRAVERRETAKIEKHEVKEEDASVVTCGWKCAFAIDCYQEEECDAKFG</sequence>
<feature type="compositionally biased region" description="Basic and acidic residues" evidence="4">
    <location>
        <begin position="18"/>
        <end position="27"/>
    </location>
</feature>
<comment type="similarity">
    <text evidence="1">Belongs to the WEB family.</text>
</comment>
<feature type="region of interest" description="Disordered" evidence="4">
    <location>
        <begin position="1"/>
        <end position="35"/>
    </location>
</feature>
<dbReference type="GO" id="GO:0005829">
    <property type="term" value="C:cytosol"/>
    <property type="evidence" value="ECO:0007669"/>
    <property type="project" value="TreeGrafter"/>
</dbReference>
<feature type="coiled-coil region" evidence="3">
    <location>
        <begin position="52"/>
        <end position="359"/>
    </location>
</feature>
<dbReference type="GO" id="GO:0009903">
    <property type="term" value="P:chloroplast avoidance movement"/>
    <property type="evidence" value="ECO:0007669"/>
    <property type="project" value="TreeGrafter"/>
</dbReference>
<evidence type="ECO:0000256" key="1">
    <source>
        <dbReference type="ARBA" id="ARBA00005485"/>
    </source>
</evidence>
<protein>
    <submittedName>
        <fullName evidence="5">Protein PLASTID MOVEMENT IMPAIRED 2-like</fullName>
    </submittedName>
</protein>
<name>A0AAQ3Q4U3_9LILI</name>
<gene>
    <name evidence="5" type="ORF">Cni_G07367</name>
</gene>
<evidence type="ECO:0000256" key="4">
    <source>
        <dbReference type="SAM" id="MobiDB-lite"/>
    </source>
</evidence>
<evidence type="ECO:0000256" key="2">
    <source>
        <dbReference type="ARBA" id="ARBA00023054"/>
    </source>
</evidence>
<reference evidence="5 6" key="1">
    <citation type="submission" date="2023-10" db="EMBL/GenBank/DDBJ databases">
        <title>Chromosome-scale genome assembly provides insights into flower coloration mechanisms of Canna indica.</title>
        <authorList>
            <person name="Li C."/>
        </authorList>
    </citation>
    <scope>NUCLEOTIDE SEQUENCE [LARGE SCALE GENOMIC DNA]</scope>
    <source>
        <tissue evidence="5">Flower</tissue>
    </source>
</reference>
<proteinExistence type="inferred from homology"/>
<evidence type="ECO:0000313" key="5">
    <source>
        <dbReference type="EMBL" id="WOK98655.1"/>
    </source>
</evidence>
<evidence type="ECO:0000313" key="6">
    <source>
        <dbReference type="Proteomes" id="UP001327560"/>
    </source>
</evidence>
<dbReference type="Pfam" id="PF05701">
    <property type="entry name" value="WEMBL"/>
    <property type="match status" value="1"/>
</dbReference>
<keyword evidence="6" id="KW-1185">Reference proteome</keyword>
<dbReference type="EMBL" id="CP136891">
    <property type="protein sequence ID" value="WOK98655.1"/>
    <property type="molecule type" value="Genomic_DNA"/>
</dbReference>
<accession>A0AAQ3Q4U3</accession>
<dbReference type="PANTHER" id="PTHR32054:SF2">
    <property type="entry name" value="PROTEIN PLASTID MOVEMENT IMPAIRED 2"/>
    <property type="match status" value="1"/>
</dbReference>
<evidence type="ECO:0000256" key="3">
    <source>
        <dbReference type="SAM" id="Coils"/>
    </source>
</evidence>
<keyword evidence="2 3" id="KW-0175">Coiled coil</keyword>
<dbReference type="AlphaFoldDB" id="A0AAQ3Q4U3"/>
<dbReference type="InterPro" id="IPR008545">
    <property type="entry name" value="Web"/>
</dbReference>
<organism evidence="5 6">
    <name type="scientific">Canna indica</name>
    <name type="common">Indian-shot</name>
    <dbReference type="NCBI Taxonomy" id="4628"/>
    <lineage>
        <taxon>Eukaryota</taxon>
        <taxon>Viridiplantae</taxon>
        <taxon>Streptophyta</taxon>
        <taxon>Embryophyta</taxon>
        <taxon>Tracheophyta</taxon>
        <taxon>Spermatophyta</taxon>
        <taxon>Magnoliopsida</taxon>
        <taxon>Liliopsida</taxon>
        <taxon>Zingiberales</taxon>
        <taxon>Cannaceae</taxon>
        <taxon>Canna</taxon>
    </lineage>
</organism>
<dbReference type="GO" id="GO:0009904">
    <property type="term" value="P:chloroplast accumulation movement"/>
    <property type="evidence" value="ECO:0007669"/>
    <property type="project" value="TreeGrafter"/>
</dbReference>
<dbReference type="PANTHER" id="PTHR32054">
    <property type="entry name" value="HEAVY CHAIN, PUTATIVE, EXPRESSED-RELATED-RELATED"/>
    <property type="match status" value="1"/>
</dbReference>
<dbReference type="Proteomes" id="UP001327560">
    <property type="component" value="Chromosome 2"/>
</dbReference>